<feature type="compositionally biased region" description="Basic and acidic residues" evidence="2">
    <location>
        <begin position="181"/>
        <end position="190"/>
    </location>
</feature>
<dbReference type="eggNOG" id="ENOG502SM48">
    <property type="taxonomic scope" value="Eukaryota"/>
</dbReference>
<accession>A0A088RLH7</accession>
<dbReference type="Pfam" id="PF03974">
    <property type="entry name" value="Ecotin"/>
    <property type="match status" value="1"/>
</dbReference>
<dbReference type="VEuPathDB" id="TriTrypDB:LPAL13_150010300"/>
<evidence type="ECO:0000313" key="4">
    <source>
        <dbReference type="Proteomes" id="UP000063063"/>
    </source>
</evidence>
<feature type="compositionally biased region" description="Low complexity" evidence="2">
    <location>
        <begin position="169"/>
        <end position="180"/>
    </location>
</feature>
<dbReference type="GeneID" id="22573471"/>
<feature type="compositionally biased region" description="Low complexity" evidence="2">
    <location>
        <begin position="290"/>
        <end position="299"/>
    </location>
</feature>
<feature type="compositionally biased region" description="Polar residues" evidence="2">
    <location>
        <begin position="209"/>
        <end position="221"/>
    </location>
</feature>
<name>A0A088RLH7_LEIPA</name>
<dbReference type="Gene3D" id="4.10.1230.10">
    <property type="entry name" value="Ecotin, trypsin inhibitor"/>
    <property type="match status" value="1"/>
</dbReference>
<dbReference type="Proteomes" id="UP000063063">
    <property type="component" value="Chromosome 15"/>
</dbReference>
<feature type="region of interest" description="Disordered" evidence="2">
    <location>
        <begin position="140"/>
        <end position="309"/>
    </location>
</feature>
<evidence type="ECO:0000256" key="1">
    <source>
        <dbReference type="ARBA" id="ARBA00010558"/>
    </source>
</evidence>
<dbReference type="OrthoDB" id="16445at2759"/>
<gene>
    <name evidence="3" type="primary">ISP3-2</name>
    <name evidence="3" type="ORF">LPMP_150510</name>
</gene>
<evidence type="ECO:0000313" key="3">
    <source>
        <dbReference type="EMBL" id="AIN96773.1"/>
    </source>
</evidence>
<dbReference type="VEuPathDB" id="TriTrypDB:LPMP_150510"/>
<dbReference type="Gene3D" id="2.60.40.550">
    <property type="entry name" value="Ecotin"/>
    <property type="match status" value="1"/>
</dbReference>
<dbReference type="InterPro" id="IPR005658">
    <property type="entry name" value="Prot_inh_ecotin"/>
</dbReference>
<reference evidence="3 4" key="1">
    <citation type="journal article" date="2015" name="Sci. Rep.">
        <title>The genome of Leishmania panamensis: insights into genomics of the L. (Viannia) subgenus.</title>
        <authorList>
            <person name="Llanes A."/>
            <person name="Restrepo C.M."/>
            <person name="Vecchio G.D."/>
            <person name="Anguizola F.J."/>
            <person name="Lleonart R."/>
        </authorList>
    </citation>
    <scope>NUCLEOTIDE SEQUENCE [LARGE SCALE GENOMIC DNA]</scope>
    <source>
        <strain evidence="3 4">MHOM/PA/94/PSC-1</strain>
    </source>
</reference>
<protein>
    <submittedName>
        <fullName evidence="3">Ecotin, putative</fullName>
    </submittedName>
</protein>
<keyword evidence="4" id="KW-1185">Reference proteome</keyword>
<dbReference type="InterPro" id="IPR036198">
    <property type="entry name" value="Ecotin_sf"/>
</dbReference>
<dbReference type="PANTHER" id="PTHR35890:SF3">
    <property type="entry name" value="ECOTIN"/>
    <property type="match status" value="1"/>
</dbReference>
<sequence length="309" mass="34590">MPSLEDYRIPYPAAGPRQKRTVIYLPQQDSAVEQHHLRVQLIPGRHVRCEDGCFYQLTGTVSEETLQSWGYPYYVVTLDDIYPAQCSPSDPANPMTFVPLRESLMIPYNSKRPIVLYVPEDAEVRYRVWCSDVLQVQESQQELEAPAVSQSCPVPVRERQNNPEDHAHPVVVHSVESPEVSGHKDSDQPMKKSSKLKQSCSNSSRSLKHSASGSSPKNTPLFSRESVPPEHSLSAAQQRRRSNENSAIDETGGGASMKKRSGSTSSRKDDQDSGYEKKVKNLWNRARGNSSPKRSASPKKSGRDSRRNS</sequence>
<feature type="compositionally biased region" description="Basic and acidic residues" evidence="2">
    <location>
        <begin position="156"/>
        <end position="168"/>
    </location>
</feature>
<dbReference type="GO" id="GO:0004867">
    <property type="term" value="F:serine-type endopeptidase inhibitor activity"/>
    <property type="evidence" value="ECO:0007669"/>
    <property type="project" value="InterPro"/>
</dbReference>
<dbReference type="KEGG" id="lpan:LPMP_150510"/>
<dbReference type="RefSeq" id="XP_010697426.1">
    <property type="nucleotide sequence ID" value="XM_010699124.1"/>
</dbReference>
<dbReference type="SUPFAM" id="SSF49772">
    <property type="entry name" value="Ecotin, trypsin inhibitor"/>
    <property type="match status" value="1"/>
</dbReference>
<evidence type="ECO:0000256" key="2">
    <source>
        <dbReference type="SAM" id="MobiDB-lite"/>
    </source>
</evidence>
<comment type="similarity">
    <text evidence="1">Belongs to the protease inhibitor I11 (ecotin) family.</text>
</comment>
<dbReference type="InterPro" id="IPR027438">
    <property type="entry name" value="Ecotin_C"/>
</dbReference>
<organism evidence="3 4">
    <name type="scientific">Leishmania panamensis</name>
    <dbReference type="NCBI Taxonomy" id="5679"/>
    <lineage>
        <taxon>Eukaryota</taxon>
        <taxon>Discoba</taxon>
        <taxon>Euglenozoa</taxon>
        <taxon>Kinetoplastea</taxon>
        <taxon>Metakinetoplastina</taxon>
        <taxon>Trypanosomatida</taxon>
        <taxon>Trypanosomatidae</taxon>
        <taxon>Leishmaniinae</taxon>
        <taxon>Leishmania</taxon>
        <taxon>Leishmania guyanensis species complex</taxon>
    </lineage>
</organism>
<feature type="compositionally biased region" description="Basic and acidic residues" evidence="2">
    <location>
        <begin position="266"/>
        <end position="279"/>
    </location>
</feature>
<proteinExistence type="inferred from homology"/>
<dbReference type="PANTHER" id="PTHR35890">
    <property type="match status" value="1"/>
</dbReference>
<feature type="compositionally biased region" description="Low complexity" evidence="2">
    <location>
        <begin position="196"/>
        <end position="205"/>
    </location>
</feature>
<dbReference type="EMBL" id="CP009384">
    <property type="protein sequence ID" value="AIN96773.1"/>
    <property type="molecule type" value="Genomic_DNA"/>
</dbReference>
<dbReference type="AlphaFoldDB" id="A0A088RLH7"/>